<dbReference type="Gene3D" id="3.40.50.300">
    <property type="entry name" value="P-loop containing nucleotide triphosphate hydrolases"/>
    <property type="match status" value="1"/>
</dbReference>
<dbReference type="Pfam" id="PF07724">
    <property type="entry name" value="AAA_2"/>
    <property type="match status" value="1"/>
</dbReference>
<proteinExistence type="predicted"/>
<name>A0ABS0Y3R0_9HYPH</name>
<reference evidence="6" key="1">
    <citation type="submission" date="2020-12" db="EMBL/GenBank/DDBJ databases">
        <title>Hymenobacter sp.</title>
        <authorList>
            <person name="Kim M.K."/>
        </authorList>
    </citation>
    <scope>NUCLEOTIDE SEQUENCE [LARGE SCALE GENOMIC DNA]</scope>
    <source>
        <strain evidence="6">BT325</strain>
    </source>
</reference>
<organism evidence="5 6">
    <name type="scientific">Microvirga splendida</name>
    <dbReference type="NCBI Taxonomy" id="2795727"/>
    <lineage>
        <taxon>Bacteria</taxon>
        <taxon>Pseudomonadati</taxon>
        <taxon>Pseudomonadota</taxon>
        <taxon>Alphaproteobacteria</taxon>
        <taxon>Hyphomicrobiales</taxon>
        <taxon>Methylobacteriaceae</taxon>
        <taxon>Microvirga</taxon>
    </lineage>
</organism>
<keyword evidence="1" id="KW-0547">Nucleotide-binding</keyword>
<dbReference type="Proteomes" id="UP000620670">
    <property type="component" value="Unassembled WGS sequence"/>
</dbReference>
<dbReference type="PRINTS" id="PR00300">
    <property type="entry name" value="CLPPROTEASEA"/>
</dbReference>
<feature type="transmembrane region" description="Helical" evidence="3">
    <location>
        <begin position="33"/>
        <end position="53"/>
    </location>
</feature>
<evidence type="ECO:0000256" key="3">
    <source>
        <dbReference type="SAM" id="Phobius"/>
    </source>
</evidence>
<evidence type="ECO:0000313" key="6">
    <source>
        <dbReference type="Proteomes" id="UP000620670"/>
    </source>
</evidence>
<accession>A0ABS0Y3R0</accession>
<evidence type="ECO:0000256" key="1">
    <source>
        <dbReference type="ARBA" id="ARBA00022741"/>
    </source>
</evidence>
<feature type="domain" description="AAA+ ATPase" evidence="4">
    <location>
        <begin position="139"/>
        <end position="279"/>
    </location>
</feature>
<keyword evidence="2 5" id="KW-0067">ATP-binding</keyword>
<keyword evidence="5" id="KW-0645">Protease</keyword>
<dbReference type="GO" id="GO:0008233">
    <property type="term" value="F:peptidase activity"/>
    <property type="evidence" value="ECO:0007669"/>
    <property type="project" value="UniProtKB-KW"/>
</dbReference>
<keyword evidence="3" id="KW-1133">Transmembrane helix</keyword>
<evidence type="ECO:0000313" key="5">
    <source>
        <dbReference type="EMBL" id="MBJ6126904.1"/>
    </source>
</evidence>
<dbReference type="EMBL" id="JAELXT010000017">
    <property type="protein sequence ID" value="MBJ6126904.1"/>
    <property type="molecule type" value="Genomic_DNA"/>
</dbReference>
<keyword evidence="5" id="KW-0378">Hydrolase</keyword>
<protein>
    <submittedName>
        <fullName evidence="5">ATP-dependent Clp protease ATP-binding subunit</fullName>
    </submittedName>
</protein>
<evidence type="ECO:0000256" key="2">
    <source>
        <dbReference type="ARBA" id="ARBA00022840"/>
    </source>
</evidence>
<gene>
    <name evidence="5" type="ORF">JAO75_15965</name>
</gene>
<dbReference type="PANTHER" id="PTHR11638:SF175">
    <property type="entry name" value="ATP-DEPENDENT CLP PROTEASE, ATP-BINDING SUBUNIT CLPC"/>
    <property type="match status" value="1"/>
</dbReference>
<dbReference type="InterPro" id="IPR003959">
    <property type="entry name" value="ATPase_AAA_core"/>
</dbReference>
<evidence type="ECO:0000259" key="4">
    <source>
        <dbReference type="SMART" id="SM00382"/>
    </source>
</evidence>
<keyword evidence="3" id="KW-0812">Transmembrane</keyword>
<dbReference type="InterPro" id="IPR001270">
    <property type="entry name" value="ClpA/B"/>
</dbReference>
<feature type="transmembrane region" description="Helical" evidence="3">
    <location>
        <begin position="6"/>
        <end position="26"/>
    </location>
</feature>
<dbReference type="RefSeq" id="WP_199050125.1">
    <property type="nucleotide sequence ID" value="NZ_JAELXT010000017.1"/>
</dbReference>
<dbReference type="GO" id="GO:0005524">
    <property type="term" value="F:ATP binding"/>
    <property type="evidence" value="ECO:0007669"/>
    <property type="project" value="UniProtKB-KW"/>
</dbReference>
<dbReference type="SMART" id="SM00382">
    <property type="entry name" value="AAA"/>
    <property type="match status" value="1"/>
</dbReference>
<dbReference type="InterPro" id="IPR027417">
    <property type="entry name" value="P-loop_NTPase"/>
</dbReference>
<keyword evidence="6" id="KW-1185">Reference proteome</keyword>
<comment type="caution">
    <text evidence="5">The sequence shown here is derived from an EMBL/GenBank/DDBJ whole genome shotgun (WGS) entry which is preliminary data.</text>
</comment>
<dbReference type="InterPro" id="IPR003593">
    <property type="entry name" value="AAA+_ATPase"/>
</dbReference>
<keyword evidence="3" id="KW-0472">Membrane</keyword>
<dbReference type="GO" id="GO:0006508">
    <property type="term" value="P:proteolysis"/>
    <property type="evidence" value="ECO:0007669"/>
    <property type="project" value="UniProtKB-KW"/>
</dbReference>
<dbReference type="InterPro" id="IPR050130">
    <property type="entry name" value="ClpA_ClpB"/>
</dbReference>
<dbReference type="PANTHER" id="PTHR11638">
    <property type="entry name" value="ATP-DEPENDENT CLP PROTEASE"/>
    <property type="match status" value="1"/>
</dbReference>
<sequence>MSALSRVSLGGLIIFLVVGWFVWGFLSGIADRFYYLFLFLTLTVWPIVAIGWLHEAGKTASLINRLPELWKPKAMDILDKLTNKGKLEALVRARQTSERINAEDLAAAVSQQVIGQGEAIRDIAQTIRRRLAMIERNTPVGVFLLAGPPGTGKSEAAKAFGRELKRGVEIYDMSMYSEPHAVSSLLGASKGYQGADSYGALTGHLRDHPTSVIILDEFEKAHPDVMKKFLTAWNDGFLTEASESAKIDTTRAVFFLTTNAAASKIGELARTVTNPDQCRRSATNLLREAGFPPEVLSRIDAVFSFTQLEGLDVARVAAVHIKKIVQKFGLNLVEDGTGVGAEILLEIMERSEVLQDAGGMRAVIRVLEEKLGEGLIAAKDAGAKYVRLYDAGGEVPEVEPVFDEAA</sequence>
<dbReference type="SUPFAM" id="SSF52540">
    <property type="entry name" value="P-loop containing nucleoside triphosphate hydrolases"/>
    <property type="match status" value="1"/>
</dbReference>